<dbReference type="OrthoDB" id="408631at2759"/>
<dbReference type="Pfam" id="PF07859">
    <property type="entry name" value="Abhydrolase_3"/>
    <property type="match status" value="1"/>
</dbReference>
<evidence type="ECO:0000259" key="4">
    <source>
        <dbReference type="Pfam" id="PF07859"/>
    </source>
</evidence>
<dbReference type="RefSeq" id="XP_003574619.1">
    <property type="nucleotide sequence ID" value="XM_003574571.4"/>
</dbReference>
<dbReference type="InterPro" id="IPR013094">
    <property type="entry name" value="AB_hydrolase_3"/>
</dbReference>
<evidence type="ECO:0000256" key="2">
    <source>
        <dbReference type="ARBA" id="ARBA00022801"/>
    </source>
</evidence>
<dbReference type="Proteomes" id="UP000008810">
    <property type="component" value="Chromosome 3"/>
</dbReference>
<evidence type="ECO:0000313" key="6">
    <source>
        <dbReference type="EnsemblPlants" id="KQJ98620"/>
    </source>
</evidence>
<dbReference type="Gramene" id="KQJ98620">
    <property type="protein sequence ID" value="KQJ98620"/>
    <property type="gene ID" value="BRADI_3g38070v3"/>
</dbReference>
<organism evidence="6">
    <name type="scientific">Brachypodium distachyon</name>
    <name type="common">Purple false brome</name>
    <name type="synonym">Trachynia distachya</name>
    <dbReference type="NCBI Taxonomy" id="15368"/>
    <lineage>
        <taxon>Eukaryota</taxon>
        <taxon>Viridiplantae</taxon>
        <taxon>Streptophyta</taxon>
        <taxon>Embryophyta</taxon>
        <taxon>Tracheophyta</taxon>
        <taxon>Spermatophyta</taxon>
        <taxon>Magnoliopsida</taxon>
        <taxon>Liliopsida</taxon>
        <taxon>Poales</taxon>
        <taxon>Poaceae</taxon>
        <taxon>BOP clade</taxon>
        <taxon>Pooideae</taxon>
        <taxon>Stipodae</taxon>
        <taxon>Brachypodieae</taxon>
        <taxon>Brachypodium</taxon>
    </lineage>
</organism>
<reference evidence="5 6" key="1">
    <citation type="journal article" date="2010" name="Nature">
        <title>Genome sequencing and analysis of the model grass Brachypodium distachyon.</title>
        <authorList>
            <consortium name="International Brachypodium Initiative"/>
        </authorList>
    </citation>
    <scope>NUCLEOTIDE SEQUENCE [LARGE SCALE GENOMIC DNA]</scope>
    <source>
        <strain evidence="5">Bd21</strain>
        <strain evidence="6">cv. Bd21</strain>
    </source>
</reference>
<keyword evidence="7" id="KW-1185">Reference proteome</keyword>
<feature type="domain" description="Alpha/beta hydrolase fold-3" evidence="4">
    <location>
        <begin position="77"/>
        <end position="308"/>
    </location>
</feature>
<dbReference type="InterPro" id="IPR029058">
    <property type="entry name" value="AB_hydrolase_fold"/>
</dbReference>
<feature type="active site" evidence="3">
    <location>
        <position position="164"/>
    </location>
</feature>
<dbReference type="OMA" id="ECRHIEY"/>
<dbReference type="PANTHER" id="PTHR23024:SF396">
    <property type="entry name" value="OS08G0475000 PROTEIN"/>
    <property type="match status" value="1"/>
</dbReference>
<dbReference type="AlphaFoldDB" id="I1I7S9"/>
<reference evidence="5" key="2">
    <citation type="submission" date="2017-06" db="EMBL/GenBank/DDBJ databases">
        <title>WGS assembly of Brachypodium distachyon.</title>
        <authorList>
            <consortium name="The International Brachypodium Initiative"/>
            <person name="Lucas S."/>
            <person name="Harmon-Smith M."/>
            <person name="Lail K."/>
            <person name="Tice H."/>
            <person name="Grimwood J."/>
            <person name="Bruce D."/>
            <person name="Barry K."/>
            <person name="Shu S."/>
            <person name="Lindquist E."/>
            <person name="Wang M."/>
            <person name="Pitluck S."/>
            <person name="Vogel J.P."/>
            <person name="Garvin D.F."/>
            <person name="Mockler T.C."/>
            <person name="Schmutz J."/>
            <person name="Rokhsar D."/>
            <person name="Bevan M.W."/>
        </authorList>
    </citation>
    <scope>NUCLEOTIDE SEQUENCE</scope>
    <source>
        <strain evidence="5">Bd21</strain>
    </source>
</reference>
<sequence length="333" mass="35991">MDPDTDVDFDFSPFLVRYKSGRVHRLMGAPRFNAGTDAATGVTCKDIVMDAADAACGIAARLYLPKDVPRSAKVPILVYFHGGAFAVHSAFSAAPHHRFLNSLVAAAGVVAVSVDYRLAPEHPLPAAYDDAWAALAWTLTSGLRKEPWLAEHGDAARVFVAGDSAGANIAQNVAMRAGGWNTTGGKLLPIPGSARIEGLVLLHPYFRGKDPLPSESRNNPGFLQRAERSWGFVCSWRYGIDHPFINPLAMPAEEWAALGCRRALVTAAGLDTMRDRARRYVETLRGSGEWAGEEAALYETDGEGHVYFLENSGPGADKAQKELDAVVLFIKRS</sequence>
<dbReference type="PANTHER" id="PTHR23024">
    <property type="entry name" value="ARYLACETAMIDE DEACETYLASE"/>
    <property type="match status" value="1"/>
</dbReference>
<dbReference type="HOGENOM" id="CLU_012494_22_0_1"/>
<comment type="similarity">
    <text evidence="1">Belongs to the 'GDXG' lipolytic enzyme family.</text>
</comment>
<dbReference type="InterPro" id="IPR002168">
    <property type="entry name" value="Lipase_GDXG_HIS_AS"/>
</dbReference>
<evidence type="ECO:0000256" key="3">
    <source>
        <dbReference type="PROSITE-ProRule" id="PRU10038"/>
    </source>
</evidence>
<dbReference type="EMBL" id="CM000882">
    <property type="protein sequence ID" value="KQJ98620.1"/>
    <property type="molecule type" value="Genomic_DNA"/>
</dbReference>
<proteinExistence type="inferred from homology"/>
<dbReference type="SUPFAM" id="SSF53474">
    <property type="entry name" value="alpha/beta-Hydrolases"/>
    <property type="match status" value="1"/>
</dbReference>
<name>I1I7S9_BRADI</name>
<dbReference type="Gene3D" id="3.40.50.1820">
    <property type="entry name" value="alpha/beta hydrolase"/>
    <property type="match status" value="1"/>
</dbReference>
<accession>I1I7S9</accession>
<dbReference type="InterPro" id="IPR033140">
    <property type="entry name" value="Lipase_GDXG_put_SER_AS"/>
</dbReference>
<protein>
    <recommendedName>
        <fullName evidence="4">Alpha/beta hydrolase fold-3 domain-containing protein</fullName>
    </recommendedName>
</protein>
<dbReference type="PROSITE" id="PS01173">
    <property type="entry name" value="LIPASE_GDXG_HIS"/>
    <property type="match status" value="1"/>
</dbReference>
<reference evidence="6" key="3">
    <citation type="submission" date="2018-08" db="UniProtKB">
        <authorList>
            <consortium name="EnsemblPlants"/>
        </authorList>
    </citation>
    <scope>IDENTIFICATION</scope>
    <source>
        <strain evidence="6">cv. Bd21</strain>
    </source>
</reference>
<evidence type="ECO:0000313" key="7">
    <source>
        <dbReference type="Proteomes" id="UP000008810"/>
    </source>
</evidence>
<dbReference type="PROSITE" id="PS01174">
    <property type="entry name" value="LIPASE_GDXG_SER"/>
    <property type="match status" value="1"/>
</dbReference>
<dbReference type="EnsemblPlants" id="KQJ98620">
    <property type="protein sequence ID" value="KQJ98620"/>
    <property type="gene ID" value="BRADI_3g38070v3"/>
</dbReference>
<evidence type="ECO:0000256" key="1">
    <source>
        <dbReference type="ARBA" id="ARBA00010515"/>
    </source>
</evidence>
<evidence type="ECO:0000313" key="5">
    <source>
        <dbReference type="EMBL" id="KQJ98620.1"/>
    </source>
</evidence>
<dbReference type="eggNOG" id="KOG1515">
    <property type="taxonomic scope" value="Eukaryota"/>
</dbReference>
<keyword evidence="2" id="KW-0378">Hydrolase</keyword>
<dbReference type="InterPro" id="IPR050466">
    <property type="entry name" value="Carboxylest/Gibb_receptor"/>
</dbReference>
<dbReference type="GO" id="GO:0016787">
    <property type="term" value="F:hydrolase activity"/>
    <property type="evidence" value="ECO:0007669"/>
    <property type="project" value="UniProtKB-KW"/>
</dbReference>
<gene>
    <name evidence="6" type="primary">LOC100833102</name>
    <name evidence="5" type="ORF">BRADI_3g38070v3</name>
</gene>
<dbReference type="KEGG" id="bdi:100833102"/>
<dbReference type="GeneID" id="100833102"/>